<dbReference type="Proteomes" id="UP001595925">
    <property type="component" value="Unassembled WGS sequence"/>
</dbReference>
<dbReference type="GO" id="GO:0006310">
    <property type="term" value="P:DNA recombination"/>
    <property type="evidence" value="ECO:0007669"/>
    <property type="project" value="UniProtKB-KW"/>
</dbReference>
<reference evidence="8 9" key="1">
    <citation type="journal article" date="2019" name="Int. J. Syst. Evol. Microbiol.">
        <title>The Global Catalogue of Microorganisms (GCM) 10K type strain sequencing project: providing services to taxonomists for standard genome sequencing and annotation.</title>
        <authorList>
            <consortium name="The Broad Institute Genomics Platform"/>
            <consortium name="The Broad Institute Genome Sequencing Center for Infectious Disease"/>
            <person name="Wu L."/>
            <person name="Ma J."/>
        </authorList>
    </citation>
    <scope>NUCLEOTIDE SEQUENCE [LARGE SCALE GENOMIC DNA]</scope>
    <source>
        <strain evidence="8 9">CGMCC 1.15824</strain>
    </source>
</reference>
<keyword evidence="2 4" id="KW-0238">DNA-binding</keyword>
<sequence>MTNQHIDDVRLVPSTTEKLLNERQRVDYRDHREQLIKWLLHIGKDPETAEGYSSSTIEKDAYRLDKFYRWVWTEHTGDGYTTKITQDHADAYVDHLAYSDGSNTHKANCVKALKKLFKWKKHERGGELWDAEKSFSYQPTKPQNYLTRRERTLIREASLEYGSIPGYQNVTPEERDQWIAYLAQRFEKPKTEVTPEDWKRANGWKIPSMVAVSLDCGLRPCEVERAVVGWVDIENQMLRIPKGDSSKNRDNWTPALREETVNYLARWLEERKQYEKYDDSDALWLTRFGNPYGTSSLKYLIEQLCEIAEIPYSTPDNNVDRSMSWYAIRHSVGTYMTHQEDLGAAQEQLRHKSEQTTMKYDQAPVEERRDALDRMG</sequence>
<dbReference type="GO" id="GO:0003677">
    <property type="term" value="F:DNA binding"/>
    <property type="evidence" value="ECO:0007669"/>
    <property type="project" value="UniProtKB-UniRule"/>
</dbReference>
<feature type="region of interest" description="Disordered" evidence="5">
    <location>
        <begin position="352"/>
        <end position="376"/>
    </location>
</feature>
<dbReference type="InterPro" id="IPR013762">
    <property type="entry name" value="Integrase-like_cat_sf"/>
</dbReference>
<dbReference type="InterPro" id="IPR050090">
    <property type="entry name" value="Tyrosine_recombinase_XerCD"/>
</dbReference>
<dbReference type="InterPro" id="IPR010998">
    <property type="entry name" value="Integrase_recombinase_N"/>
</dbReference>
<dbReference type="EMBL" id="JBHSJG010000035">
    <property type="protein sequence ID" value="MFC4987939.1"/>
    <property type="molecule type" value="Genomic_DNA"/>
</dbReference>
<keyword evidence="9" id="KW-1185">Reference proteome</keyword>
<accession>A0ABD5QFT2</accession>
<evidence type="ECO:0000259" key="6">
    <source>
        <dbReference type="PROSITE" id="PS51898"/>
    </source>
</evidence>
<evidence type="ECO:0000313" key="8">
    <source>
        <dbReference type="EMBL" id="MFC4987939.1"/>
    </source>
</evidence>
<dbReference type="PANTHER" id="PTHR30349">
    <property type="entry name" value="PHAGE INTEGRASE-RELATED"/>
    <property type="match status" value="1"/>
</dbReference>
<evidence type="ECO:0000313" key="9">
    <source>
        <dbReference type="Proteomes" id="UP001595925"/>
    </source>
</evidence>
<evidence type="ECO:0000256" key="5">
    <source>
        <dbReference type="SAM" id="MobiDB-lite"/>
    </source>
</evidence>
<evidence type="ECO:0000259" key="7">
    <source>
        <dbReference type="PROSITE" id="PS51900"/>
    </source>
</evidence>
<gene>
    <name evidence="8" type="ORF">ACFPFO_09280</name>
</gene>
<dbReference type="PANTHER" id="PTHR30349:SF41">
    <property type="entry name" value="INTEGRASE_RECOMBINASE PROTEIN MJ0367-RELATED"/>
    <property type="match status" value="1"/>
</dbReference>
<keyword evidence="1" id="KW-0229">DNA integration</keyword>
<protein>
    <submittedName>
        <fullName evidence="8">Tyrosine-type recombinase/integrase</fullName>
    </submittedName>
</protein>
<dbReference type="RefSeq" id="WP_224829411.1">
    <property type="nucleotide sequence ID" value="NZ_JAIVEF010000020.1"/>
</dbReference>
<keyword evidence="3" id="KW-0233">DNA recombination</keyword>
<dbReference type="GO" id="GO:0015074">
    <property type="term" value="P:DNA integration"/>
    <property type="evidence" value="ECO:0007669"/>
    <property type="project" value="UniProtKB-KW"/>
</dbReference>
<proteinExistence type="predicted"/>
<dbReference type="Gene3D" id="1.10.150.130">
    <property type="match status" value="1"/>
</dbReference>
<dbReference type="Gene3D" id="1.10.443.10">
    <property type="entry name" value="Intergrase catalytic core"/>
    <property type="match status" value="1"/>
</dbReference>
<dbReference type="PROSITE" id="PS51898">
    <property type="entry name" value="TYR_RECOMBINASE"/>
    <property type="match status" value="1"/>
</dbReference>
<dbReference type="SUPFAM" id="SSF56349">
    <property type="entry name" value="DNA breaking-rejoining enzymes"/>
    <property type="match status" value="1"/>
</dbReference>
<dbReference type="CDD" id="cd00397">
    <property type="entry name" value="DNA_BRE_C"/>
    <property type="match status" value="1"/>
</dbReference>
<dbReference type="PROSITE" id="PS51900">
    <property type="entry name" value="CB"/>
    <property type="match status" value="1"/>
</dbReference>
<evidence type="ECO:0000256" key="3">
    <source>
        <dbReference type="ARBA" id="ARBA00023172"/>
    </source>
</evidence>
<dbReference type="InterPro" id="IPR002104">
    <property type="entry name" value="Integrase_catalytic"/>
</dbReference>
<feature type="compositionally biased region" description="Basic and acidic residues" evidence="5">
    <location>
        <begin position="365"/>
        <end position="376"/>
    </location>
</feature>
<dbReference type="Pfam" id="PF00589">
    <property type="entry name" value="Phage_integrase"/>
    <property type="match status" value="1"/>
</dbReference>
<evidence type="ECO:0000256" key="1">
    <source>
        <dbReference type="ARBA" id="ARBA00022908"/>
    </source>
</evidence>
<dbReference type="InterPro" id="IPR011010">
    <property type="entry name" value="DNA_brk_join_enz"/>
</dbReference>
<dbReference type="InterPro" id="IPR044068">
    <property type="entry name" value="CB"/>
</dbReference>
<feature type="domain" description="Core-binding (CB)" evidence="7">
    <location>
        <begin position="29"/>
        <end position="121"/>
    </location>
</feature>
<evidence type="ECO:0000256" key="2">
    <source>
        <dbReference type="ARBA" id="ARBA00023125"/>
    </source>
</evidence>
<evidence type="ECO:0000256" key="4">
    <source>
        <dbReference type="PROSITE-ProRule" id="PRU01248"/>
    </source>
</evidence>
<feature type="domain" description="Tyr recombinase" evidence="6">
    <location>
        <begin position="165"/>
        <end position="373"/>
    </location>
</feature>
<comment type="caution">
    <text evidence="8">The sequence shown here is derived from an EMBL/GenBank/DDBJ whole genome shotgun (WGS) entry which is preliminary data.</text>
</comment>
<name>A0ABD5QFT2_9EURY</name>
<organism evidence="8 9">
    <name type="scientific">Saliphagus infecundisoli</name>
    <dbReference type="NCBI Taxonomy" id="1849069"/>
    <lineage>
        <taxon>Archaea</taxon>
        <taxon>Methanobacteriati</taxon>
        <taxon>Methanobacteriota</taxon>
        <taxon>Stenosarchaea group</taxon>
        <taxon>Halobacteria</taxon>
        <taxon>Halobacteriales</taxon>
        <taxon>Natrialbaceae</taxon>
        <taxon>Saliphagus</taxon>
    </lineage>
</organism>
<dbReference type="AlphaFoldDB" id="A0ABD5QFT2"/>